<evidence type="ECO:0000256" key="1">
    <source>
        <dbReference type="SAM" id="MobiDB-lite"/>
    </source>
</evidence>
<feature type="compositionally biased region" description="Low complexity" evidence="1">
    <location>
        <begin position="67"/>
        <end position="76"/>
    </location>
</feature>
<feature type="region of interest" description="Disordered" evidence="1">
    <location>
        <begin position="1"/>
        <end position="35"/>
    </location>
</feature>
<proteinExistence type="predicted"/>
<feature type="region of interest" description="Disordered" evidence="1">
    <location>
        <begin position="58"/>
        <end position="79"/>
    </location>
</feature>
<name>A0A8S5SWK3_9CAUD</name>
<reference evidence="2" key="1">
    <citation type="journal article" date="2021" name="Proc. Natl. Acad. Sci. U.S.A.">
        <title>A Catalog of Tens of Thousands of Viruses from Human Metagenomes Reveals Hidden Associations with Chronic Diseases.</title>
        <authorList>
            <person name="Tisza M.J."/>
            <person name="Buck C.B."/>
        </authorList>
    </citation>
    <scope>NUCLEOTIDE SEQUENCE</scope>
    <source>
        <strain evidence="2">CtgFL11</strain>
    </source>
</reference>
<organism evidence="2">
    <name type="scientific">Podoviridae sp. ctgFL11</name>
    <dbReference type="NCBI Taxonomy" id="2827744"/>
    <lineage>
        <taxon>Viruses</taxon>
        <taxon>Duplodnaviria</taxon>
        <taxon>Heunggongvirae</taxon>
        <taxon>Uroviricota</taxon>
        <taxon>Caudoviricetes</taxon>
    </lineage>
</organism>
<sequence>MRHGGDIDDLLGGPGRGLCSGAQLSQGGQPDAHGGIRVTHDNLQNSLNWQLFAEDAASESGVTEANAQPQAEAPQEGPEDFEKLIRGPYKQAYDARVKSILQQRLKNSRETVEKYAAAQPVLELMRQRLGIEGEDYGAMERAIRECLPENDPAGQQRQQAEIQAGAARMVEQWQRQEGDIREIYPEFDLEREMANAGFRQLLRARVDMRTAYEILHKDEIIPAAMAYAAQTVERKLAEKLRWEGIRPAENGVSQSGAVSMGSRVSQMSRKEIADLCRRVERGEKVSLG</sequence>
<protein>
    <submittedName>
        <fullName evidence="2">Uncharacterized protein</fullName>
    </submittedName>
</protein>
<accession>A0A8S5SWK3</accession>
<dbReference type="EMBL" id="BK032692">
    <property type="protein sequence ID" value="DAF55468.1"/>
    <property type="molecule type" value="Genomic_DNA"/>
</dbReference>
<evidence type="ECO:0000313" key="2">
    <source>
        <dbReference type="EMBL" id="DAF55468.1"/>
    </source>
</evidence>